<dbReference type="OrthoDB" id="1666796at2759"/>
<name>A0A1D2VA37_9ASCO</name>
<dbReference type="Proteomes" id="UP000095038">
    <property type="component" value="Unassembled WGS sequence"/>
</dbReference>
<evidence type="ECO:0000313" key="9">
    <source>
        <dbReference type="EMBL" id="ODV58546.1"/>
    </source>
</evidence>
<dbReference type="STRING" id="1344418.A0A1D2VA37"/>
<feature type="chain" id="PRO_5015215042" description="Transmembrane 9 superfamily member" evidence="7">
    <location>
        <begin position="24"/>
        <end position="696"/>
    </location>
</feature>
<keyword evidence="4 7" id="KW-0732">Signal</keyword>
<dbReference type="GO" id="GO:0005737">
    <property type="term" value="C:cytoplasm"/>
    <property type="evidence" value="ECO:0007669"/>
    <property type="project" value="UniProtKB-ARBA"/>
</dbReference>
<dbReference type="GeneID" id="30962161"/>
<comment type="subcellular location">
    <subcellularLocation>
        <location evidence="1">Membrane</location>
        <topology evidence="1">Multi-pass membrane protein</topology>
    </subcellularLocation>
</comment>
<proteinExistence type="inferred from homology"/>
<dbReference type="Pfam" id="PF02990">
    <property type="entry name" value="EMP70"/>
    <property type="match status" value="1"/>
</dbReference>
<comment type="caution">
    <text evidence="7">Lacks conserved residue(s) required for the propagation of feature annotation.</text>
</comment>
<organism evidence="9 10">
    <name type="scientific">Ascoidea rubescens DSM 1968</name>
    <dbReference type="NCBI Taxonomy" id="1344418"/>
    <lineage>
        <taxon>Eukaryota</taxon>
        <taxon>Fungi</taxon>
        <taxon>Dikarya</taxon>
        <taxon>Ascomycota</taxon>
        <taxon>Saccharomycotina</taxon>
        <taxon>Saccharomycetes</taxon>
        <taxon>Ascoideaceae</taxon>
        <taxon>Ascoidea</taxon>
    </lineage>
</organism>
<comment type="similarity">
    <text evidence="2 7">Belongs to the nonaspanin (TM9SF) (TC 9.A.2) family.</text>
</comment>
<evidence type="ECO:0000256" key="6">
    <source>
        <dbReference type="ARBA" id="ARBA00023136"/>
    </source>
</evidence>
<protein>
    <recommendedName>
        <fullName evidence="7">Transmembrane 9 superfamily member</fullName>
    </recommendedName>
</protein>
<evidence type="ECO:0000256" key="1">
    <source>
        <dbReference type="ARBA" id="ARBA00004141"/>
    </source>
</evidence>
<feature type="region of interest" description="Disordered" evidence="8">
    <location>
        <begin position="93"/>
        <end position="154"/>
    </location>
</feature>
<dbReference type="AlphaFoldDB" id="A0A1D2VA37"/>
<dbReference type="PANTHER" id="PTHR10766:SF111">
    <property type="entry name" value="TRANSMEMBRANE 9 SUPERFAMILY MEMBER 2"/>
    <property type="match status" value="1"/>
</dbReference>
<reference evidence="10" key="1">
    <citation type="submission" date="2016-05" db="EMBL/GenBank/DDBJ databases">
        <title>Comparative genomics of biotechnologically important yeasts.</title>
        <authorList>
            <consortium name="DOE Joint Genome Institute"/>
            <person name="Riley R."/>
            <person name="Haridas S."/>
            <person name="Wolfe K.H."/>
            <person name="Lopes M.R."/>
            <person name="Hittinger C.T."/>
            <person name="Goker M."/>
            <person name="Salamov A."/>
            <person name="Wisecaver J."/>
            <person name="Long T.M."/>
            <person name="Aerts A.L."/>
            <person name="Barry K."/>
            <person name="Choi C."/>
            <person name="Clum A."/>
            <person name="Coughlan A.Y."/>
            <person name="Deshpande S."/>
            <person name="Douglass A.P."/>
            <person name="Hanson S.J."/>
            <person name="Klenk H.-P."/>
            <person name="Labutti K."/>
            <person name="Lapidus A."/>
            <person name="Lindquist E."/>
            <person name="Lipzen A."/>
            <person name="Meier-Kolthoff J.P."/>
            <person name="Ohm R.A."/>
            <person name="Otillar R.P."/>
            <person name="Pangilinan J."/>
            <person name="Peng Y."/>
            <person name="Rokas A."/>
            <person name="Rosa C.A."/>
            <person name="Scheuner C."/>
            <person name="Sibirny A.A."/>
            <person name="Slot J.C."/>
            <person name="Stielow J.B."/>
            <person name="Sun H."/>
            <person name="Kurtzman C.P."/>
            <person name="Blackwell M."/>
            <person name="Grigoriev I.V."/>
            <person name="Jeffries T.W."/>
        </authorList>
    </citation>
    <scope>NUCLEOTIDE SEQUENCE [LARGE SCALE GENOMIC DNA]</scope>
    <source>
        <strain evidence="10">DSM 1968</strain>
    </source>
</reference>
<feature type="transmembrane region" description="Helical" evidence="7">
    <location>
        <begin position="607"/>
        <end position="632"/>
    </location>
</feature>
<dbReference type="GO" id="GO:0072657">
    <property type="term" value="P:protein localization to membrane"/>
    <property type="evidence" value="ECO:0007669"/>
    <property type="project" value="TreeGrafter"/>
</dbReference>
<evidence type="ECO:0000256" key="5">
    <source>
        <dbReference type="ARBA" id="ARBA00022989"/>
    </source>
</evidence>
<keyword evidence="3 7" id="KW-0812">Transmembrane</keyword>
<dbReference type="RefSeq" id="XP_020044853.1">
    <property type="nucleotide sequence ID" value="XM_020188525.1"/>
</dbReference>
<evidence type="ECO:0000256" key="7">
    <source>
        <dbReference type="RuleBase" id="RU363079"/>
    </source>
</evidence>
<keyword evidence="6 7" id="KW-0472">Membrane</keyword>
<feature type="transmembrane region" description="Helical" evidence="7">
    <location>
        <begin position="344"/>
        <end position="362"/>
    </location>
</feature>
<evidence type="ECO:0000313" key="10">
    <source>
        <dbReference type="Proteomes" id="UP000095038"/>
    </source>
</evidence>
<feature type="transmembrane region" description="Helical" evidence="7">
    <location>
        <begin position="547"/>
        <end position="566"/>
    </location>
</feature>
<feature type="signal peptide" evidence="7">
    <location>
        <begin position="1"/>
        <end position="23"/>
    </location>
</feature>
<dbReference type="GO" id="GO:0016020">
    <property type="term" value="C:membrane"/>
    <property type="evidence" value="ECO:0007669"/>
    <property type="project" value="UniProtKB-SubCell"/>
</dbReference>
<feature type="transmembrane region" description="Helical" evidence="7">
    <location>
        <begin position="506"/>
        <end position="527"/>
    </location>
</feature>
<keyword evidence="5 7" id="KW-1133">Transmembrane helix</keyword>
<evidence type="ECO:0000256" key="8">
    <source>
        <dbReference type="SAM" id="MobiDB-lite"/>
    </source>
</evidence>
<keyword evidence="10" id="KW-1185">Reference proteome</keyword>
<gene>
    <name evidence="9" type="ORF">ASCRUDRAFT_10135</name>
</gene>
<accession>A0A1D2VA37</accession>
<sequence>MLPLSYVCCFLLVLITNSLLAHSFTFTSYYKQDYSKDDIVHISLTNLSPGANSKDNKYYLYPIRFYEHDLLTTCPPLKQKYSAQEFEELLQLQAKQNEGNKKRKRDDDDEKKDEKKDDNGDNNNDNNDDSNDNDDNEKKDLESSNSQNQTKEPSYDEIYIFKKDNLFNNNVYNSPFSAQFKIKKGCEFACTVDFSTKSAKYINDLIRKDYRINLYIDDIPIGKEFFDYNSNKFYISNNLPLGYLDTNGLPRIFTHYQIVIDYINIGAEKFNIIKAVAGQQSNLRYVKNSCSLHPPVILSEIPFSNNKVIFTYDIIWRETVGQPTSWKDRLNHYSYNLVNFKIQYLSKIVYSVLTSVFFLIFLKKIKTILTNEKHSSTSTSTSTSNSNLNSNVNSTSDLHQNALDIDNDELFLDLNWSSLSNEVFRSPSKLILFANLTGYGIQIFLIAFSVLTLLSFDLISVIIPNEILHSIFYLFILTSPFSSIVTISIFKNFVTDKSNLSNFKKLFFQNQTLLPGFLLISTLFLNIIYKNVNSTNFIPISNLFKFFLIWLFIYTPINLTSFVIGFKKFNLFNNTLNNNNNNNNDNGKSDKIIKINQIEKQIPPQPILLKLIPSSIFSSIIPFSIIMFQISILNATVYFKYFNFSNFETLYLLILSLISMDSMGDLATKGVGNNIYNNIYNNIHNNNDNRNNSNNN</sequence>
<evidence type="ECO:0000256" key="4">
    <source>
        <dbReference type="ARBA" id="ARBA00022729"/>
    </source>
</evidence>
<evidence type="ECO:0000256" key="2">
    <source>
        <dbReference type="ARBA" id="ARBA00005227"/>
    </source>
</evidence>
<feature type="compositionally biased region" description="Polar residues" evidence="8">
    <location>
        <begin position="143"/>
        <end position="152"/>
    </location>
</feature>
<evidence type="ECO:0000256" key="3">
    <source>
        <dbReference type="ARBA" id="ARBA00022692"/>
    </source>
</evidence>
<dbReference type="PANTHER" id="PTHR10766">
    <property type="entry name" value="TRANSMEMBRANE 9 SUPERFAMILY PROTEIN"/>
    <property type="match status" value="1"/>
</dbReference>
<dbReference type="EMBL" id="KV454491">
    <property type="protein sequence ID" value="ODV58546.1"/>
    <property type="molecule type" value="Genomic_DNA"/>
</dbReference>
<feature type="transmembrane region" description="Helical" evidence="7">
    <location>
        <begin position="471"/>
        <end position="494"/>
    </location>
</feature>
<feature type="compositionally biased region" description="Acidic residues" evidence="8">
    <location>
        <begin position="126"/>
        <end position="135"/>
    </location>
</feature>
<dbReference type="InterPro" id="IPR004240">
    <property type="entry name" value="EMP70"/>
</dbReference>
<dbReference type="InParanoid" id="A0A1D2VA37"/>